<keyword evidence="2" id="KW-0853">WD repeat</keyword>
<comment type="subcellular location">
    <subcellularLocation>
        <location evidence="1">Preautophagosomal structure membrane</location>
        <topology evidence="1">Peripheral membrane protein</topology>
    </subcellularLocation>
</comment>
<dbReference type="EMBL" id="LWDX02070817">
    <property type="protein sequence ID" value="OEL14203.1"/>
    <property type="molecule type" value="Genomic_DNA"/>
</dbReference>
<dbReference type="InterPro" id="IPR001680">
    <property type="entry name" value="WD40_rpt"/>
</dbReference>
<evidence type="ECO:0000313" key="5">
    <source>
        <dbReference type="EMBL" id="OEL14203.1"/>
    </source>
</evidence>
<evidence type="ECO:0000256" key="3">
    <source>
        <dbReference type="ARBA" id="ARBA00022737"/>
    </source>
</evidence>
<keyword evidence="3" id="KW-0677">Repeat</keyword>
<comment type="caution">
    <text evidence="5">The sequence shown here is derived from an EMBL/GenBank/DDBJ whole genome shotgun (WGS) entry which is preliminary data.</text>
</comment>
<dbReference type="InterPro" id="IPR048720">
    <property type="entry name" value="PROPPIN"/>
</dbReference>
<feature type="non-terminal residue" evidence="5">
    <location>
        <position position="1"/>
    </location>
</feature>
<dbReference type="STRING" id="888268.A0A1E5UMU1"/>
<gene>
    <name evidence="5" type="ORF">BAE44_0024779</name>
</gene>
<dbReference type="SUPFAM" id="SSF50978">
    <property type="entry name" value="WD40 repeat-like"/>
    <property type="match status" value="1"/>
</dbReference>
<dbReference type="Pfam" id="PF21032">
    <property type="entry name" value="PROPPIN"/>
    <property type="match status" value="1"/>
</dbReference>
<dbReference type="OrthoDB" id="1667587at2759"/>
<accession>A0A1E5UMU1</accession>
<dbReference type="GO" id="GO:0034045">
    <property type="term" value="C:phagophore assembly site membrane"/>
    <property type="evidence" value="ECO:0007669"/>
    <property type="project" value="UniProtKB-SubCell"/>
</dbReference>
<reference evidence="5 6" key="1">
    <citation type="submission" date="2016-09" db="EMBL/GenBank/DDBJ databases">
        <title>The draft genome of Dichanthelium oligosanthes: A C3 panicoid grass species.</title>
        <authorList>
            <person name="Studer A.J."/>
            <person name="Schnable J.C."/>
            <person name="Brutnell T.P."/>
        </authorList>
    </citation>
    <scope>NUCLEOTIDE SEQUENCE [LARGE SCALE GENOMIC DNA]</scope>
    <source>
        <strain evidence="6">cv. Kellogg 1175</strain>
        <tissue evidence="5">Leaf</tissue>
    </source>
</reference>
<evidence type="ECO:0000256" key="4">
    <source>
        <dbReference type="ARBA" id="ARBA00025740"/>
    </source>
</evidence>
<dbReference type="SMART" id="SM00320">
    <property type="entry name" value="WD40"/>
    <property type="match status" value="2"/>
</dbReference>
<proteinExistence type="inferred from homology"/>
<dbReference type="InterPro" id="IPR036322">
    <property type="entry name" value="WD40_repeat_dom_sf"/>
</dbReference>
<dbReference type="AlphaFoldDB" id="A0A1E5UMU1"/>
<evidence type="ECO:0000256" key="2">
    <source>
        <dbReference type="ARBA" id="ARBA00022574"/>
    </source>
</evidence>
<evidence type="ECO:0000313" key="6">
    <source>
        <dbReference type="Proteomes" id="UP000095767"/>
    </source>
</evidence>
<sequence length="261" mass="28467">LLAAVVFRESSVAAGAALYDDSSGQSDKIRYWSELRQEMMRKGMNPSCGRVVRAVRHVGTQVLVAGEDKVALHEMSRRGMKRTMEVDTGPNPLGVCVLALAQAHGREAFVLACPRPAKGEVQLLQGSAGRIDVTAHSSSIVCVALSRDGRLLATAGSKGTIVRIFSTSDGRKIQELRRGADRADIYPDSKWLAVSSNKGTIHVFSVNVDLSSLVLTDSSFVPEYFKQDCSLAKFRLREGEKYWVAFSHEPNTILIIGMDGR</sequence>
<keyword evidence="6" id="KW-1185">Reference proteome</keyword>
<organism evidence="5 6">
    <name type="scientific">Dichanthelium oligosanthes</name>
    <dbReference type="NCBI Taxonomy" id="888268"/>
    <lineage>
        <taxon>Eukaryota</taxon>
        <taxon>Viridiplantae</taxon>
        <taxon>Streptophyta</taxon>
        <taxon>Embryophyta</taxon>
        <taxon>Tracheophyta</taxon>
        <taxon>Spermatophyta</taxon>
        <taxon>Magnoliopsida</taxon>
        <taxon>Liliopsida</taxon>
        <taxon>Poales</taxon>
        <taxon>Poaceae</taxon>
        <taxon>PACMAD clade</taxon>
        <taxon>Panicoideae</taxon>
        <taxon>Panicodae</taxon>
        <taxon>Paniceae</taxon>
        <taxon>Dichantheliinae</taxon>
        <taxon>Dichanthelium</taxon>
    </lineage>
</organism>
<evidence type="ECO:0000256" key="1">
    <source>
        <dbReference type="ARBA" id="ARBA00004623"/>
    </source>
</evidence>
<dbReference type="Gene3D" id="2.130.10.10">
    <property type="entry name" value="YVTN repeat-like/Quinoprotein amine dehydrogenase"/>
    <property type="match status" value="1"/>
</dbReference>
<comment type="similarity">
    <text evidence="4">Belongs to the WD repeat PROPPIN family.</text>
</comment>
<dbReference type="PANTHER" id="PTHR11227">
    <property type="entry name" value="WD-REPEAT PROTEIN INTERACTING WITH PHOSPHOINOSIDES WIPI -RELATED"/>
    <property type="match status" value="1"/>
</dbReference>
<dbReference type="InterPro" id="IPR015943">
    <property type="entry name" value="WD40/YVTN_repeat-like_dom_sf"/>
</dbReference>
<protein>
    <submittedName>
        <fullName evidence="5">Autophagy-related protein 18a</fullName>
    </submittedName>
</protein>
<dbReference type="Proteomes" id="UP000095767">
    <property type="component" value="Unassembled WGS sequence"/>
</dbReference>
<name>A0A1E5UMU1_9POAL</name>